<evidence type="ECO:0008006" key="14">
    <source>
        <dbReference type="Google" id="ProtNLM"/>
    </source>
</evidence>
<dbReference type="Gene3D" id="3.30.428.10">
    <property type="entry name" value="HIT-like"/>
    <property type="match status" value="2"/>
</dbReference>
<name>A0A8T2S8N4_CERRI</name>
<evidence type="ECO:0000256" key="6">
    <source>
        <dbReference type="ARBA" id="ARBA00023277"/>
    </source>
</evidence>
<feature type="binding site" evidence="8">
    <location>
        <position position="172"/>
    </location>
    <ligand>
        <name>Zn(2+)</name>
        <dbReference type="ChEBI" id="CHEBI:29105"/>
    </ligand>
</feature>
<dbReference type="InterPro" id="IPR005849">
    <property type="entry name" value="GalP_Utransf_N"/>
</dbReference>
<keyword evidence="3" id="KW-0548">Nucleotidyltransferase</keyword>
<dbReference type="AlphaFoldDB" id="A0A8T2S8N4"/>
<dbReference type="OrthoDB" id="418412at2759"/>
<feature type="binding site" evidence="8">
    <location>
        <position position="121"/>
    </location>
    <ligand>
        <name>Zn(2+)</name>
        <dbReference type="ChEBI" id="CHEBI:29105"/>
    </ligand>
</feature>
<evidence type="ECO:0000256" key="3">
    <source>
        <dbReference type="ARBA" id="ARBA00022695"/>
    </source>
</evidence>
<feature type="active site" description="Tele-UMP-histidine intermediate" evidence="7">
    <location>
        <position position="174"/>
    </location>
</feature>
<dbReference type="InterPro" id="IPR036265">
    <property type="entry name" value="HIT-like_sf"/>
</dbReference>
<feature type="binding site" evidence="8">
    <location>
        <position position="44"/>
    </location>
    <ligand>
        <name>Zn(2+)</name>
        <dbReference type="ChEBI" id="CHEBI:29105"/>
    </ligand>
</feature>
<dbReference type="Pfam" id="PF01087">
    <property type="entry name" value="GalP_UDP_transf"/>
    <property type="match status" value="1"/>
</dbReference>
<evidence type="ECO:0000256" key="8">
    <source>
        <dbReference type="PIRSR" id="PIRSR000808-3"/>
    </source>
</evidence>
<evidence type="ECO:0000313" key="12">
    <source>
        <dbReference type="EMBL" id="KAH7307500.1"/>
    </source>
</evidence>
<protein>
    <recommendedName>
        <fullName evidence="14">UDP-glucose--hexose-1-phosphate uridylyltransferase</fullName>
    </recommendedName>
</protein>
<evidence type="ECO:0000256" key="7">
    <source>
        <dbReference type="PIRSR" id="PIRSR000808-1"/>
    </source>
</evidence>
<gene>
    <name evidence="12" type="ORF">KP509_22G062600</name>
</gene>
<feature type="region of interest" description="Disordered" evidence="9">
    <location>
        <begin position="20"/>
        <end position="44"/>
    </location>
</feature>
<evidence type="ECO:0000256" key="1">
    <source>
        <dbReference type="ARBA" id="ARBA00010951"/>
    </source>
</evidence>
<feature type="compositionally biased region" description="Basic and acidic residues" evidence="9">
    <location>
        <begin position="20"/>
        <end position="29"/>
    </location>
</feature>
<dbReference type="NCBIfam" id="TIGR00209">
    <property type="entry name" value="galT_1"/>
    <property type="match status" value="1"/>
</dbReference>
<dbReference type="InterPro" id="IPR053177">
    <property type="entry name" value="ADP-glucose_phosphorylase"/>
</dbReference>
<dbReference type="PIRSF" id="PIRSF000808">
    <property type="entry name" value="GalT"/>
    <property type="match status" value="1"/>
</dbReference>
<keyword evidence="13" id="KW-1185">Reference proteome</keyword>
<keyword evidence="2" id="KW-0808">Transferase</keyword>
<comment type="cofactor">
    <cofactor evidence="8">
        <name>Zn(2+)</name>
        <dbReference type="ChEBI" id="CHEBI:29105"/>
    </cofactor>
    <text evidence="8">Binds 1 zinc ion per subunit.</text>
</comment>
<comment type="similarity">
    <text evidence="1">Belongs to the galactose-1-phosphate uridylyltransferase type 1 family.</text>
</comment>
<feature type="domain" description="Galactose-1-phosphate uridyl transferase N-terminal" evidence="10">
    <location>
        <begin position="3"/>
        <end position="184"/>
    </location>
</feature>
<evidence type="ECO:0000256" key="5">
    <source>
        <dbReference type="ARBA" id="ARBA00022833"/>
    </source>
</evidence>
<dbReference type="InterPro" id="IPR005850">
    <property type="entry name" value="GalP_Utransf_C"/>
</dbReference>
<dbReference type="Proteomes" id="UP000825935">
    <property type="component" value="Chromosome 22"/>
</dbReference>
<dbReference type="GO" id="GO:0008108">
    <property type="term" value="F:UDP-glucose:hexose-1-phosphate uridylyltransferase activity"/>
    <property type="evidence" value="ECO:0007669"/>
    <property type="project" value="InterPro"/>
</dbReference>
<keyword evidence="4 8" id="KW-0479">Metal-binding</keyword>
<dbReference type="GO" id="GO:0006012">
    <property type="term" value="P:galactose metabolic process"/>
    <property type="evidence" value="ECO:0007669"/>
    <property type="project" value="InterPro"/>
</dbReference>
<organism evidence="12 13">
    <name type="scientific">Ceratopteris richardii</name>
    <name type="common">Triangle waterfern</name>
    <dbReference type="NCBI Taxonomy" id="49495"/>
    <lineage>
        <taxon>Eukaryota</taxon>
        <taxon>Viridiplantae</taxon>
        <taxon>Streptophyta</taxon>
        <taxon>Embryophyta</taxon>
        <taxon>Tracheophyta</taxon>
        <taxon>Polypodiopsida</taxon>
        <taxon>Polypodiidae</taxon>
        <taxon>Polypodiales</taxon>
        <taxon>Pteridineae</taxon>
        <taxon>Pteridaceae</taxon>
        <taxon>Parkerioideae</taxon>
        <taxon>Ceratopteris</taxon>
    </lineage>
</organism>
<keyword evidence="6" id="KW-0119">Carbohydrate metabolism</keyword>
<dbReference type="EMBL" id="CM035427">
    <property type="protein sequence ID" value="KAH7307500.1"/>
    <property type="molecule type" value="Genomic_DNA"/>
</dbReference>
<evidence type="ECO:0000259" key="11">
    <source>
        <dbReference type="Pfam" id="PF02744"/>
    </source>
</evidence>
<accession>A0A8T2S8N4</accession>
<dbReference type="OMA" id="CFENRGA"/>
<dbReference type="InterPro" id="IPR001937">
    <property type="entry name" value="GalP_UDPtransf1"/>
</dbReference>
<proteinExistence type="inferred from homology"/>
<evidence type="ECO:0000313" key="13">
    <source>
        <dbReference type="Proteomes" id="UP000825935"/>
    </source>
</evidence>
<dbReference type="GO" id="GO:0008270">
    <property type="term" value="F:zinc ion binding"/>
    <property type="evidence" value="ECO:0007669"/>
    <property type="project" value="InterPro"/>
</dbReference>
<dbReference type="SUPFAM" id="SSF54197">
    <property type="entry name" value="HIT-like"/>
    <property type="match status" value="2"/>
</dbReference>
<comment type="caution">
    <text evidence="12">The sequence shown here is derived from an EMBL/GenBank/DDBJ whole genome shotgun (WGS) entry which is preliminary data.</text>
</comment>
<dbReference type="Pfam" id="PF02744">
    <property type="entry name" value="GalP_UDP_tr_C"/>
    <property type="match status" value="1"/>
</dbReference>
<keyword evidence="5 8" id="KW-0862">Zinc</keyword>
<sequence length="346" mass="39491">MPELRKDPVLGKWVVLSEARAKRPSDFKDSSPSAQPKNGPCPFCQGHEHETGAELFALREGSLIPDWRVRVVKNIYPAVSMESSDGFDDSVSKEEEVSSPFHGCKVPAMGSHEVVIETPHHSVKFTSLSLKNVEEILSCFRHRMCQLREESRFKYIQVFKNQGKAAGASMEHSHSQIIALPIIPHQIQLEIENTRTYFERKRRCILCEILKHDIEDGSRLIDITTDYAVLAPYAPKYPYETWIIPRVHASNFENINDVQMQSLACTLLSTLKKIECLFDDVPFNYMLHSSPVQEYRDVPFYHWTIRIIPHLASLGGFELGSGCHIVPVYPEKSALQLREIKLEYPA</sequence>
<evidence type="ECO:0000256" key="4">
    <source>
        <dbReference type="ARBA" id="ARBA00022723"/>
    </source>
</evidence>
<reference evidence="12" key="1">
    <citation type="submission" date="2021-08" db="EMBL/GenBank/DDBJ databases">
        <title>WGS assembly of Ceratopteris richardii.</title>
        <authorList>
            <person name="Marchant D.B."/>
            <person name="Chen G."/>
            <person name="Jenkins J."/>
            <person name="Shu S."/>
            <person name="Leebens-Mack J."/>
            <person name="Grimwood J."/>
            <person name="Schmutz J."/>
            <person name="Soltis P."/>
            <person name="Soltis D."/>
            <person name="Chen Z.-H."/>
        </authorList>
    </citation>
    <scope>NUCLEOTIDE SEQUENCE</scope>
    <source>
        <strain evidence="12">Whitten #5841</strain>
        <tissue evidence="12">Leaf</tissue>
    </source>
</reference>
<dbReference type="PANTHER" id="PTHR42763">
    <property type="entry name" value="ADP-GLUCOSE PHOSPHORYLASE"/>
    <property type="match status" value="1"/>
</dbReference>
<feature type="binding site" evidence="8">
    <location>
        <position position="41"/>
    </location>
    <ligand>
        <name>Zn(2+)</name>
        <dbReference type="ChEBI" id="CHEBI:29105"/>
    </ligand>
</feature>
<evidence type="ECO:0000256" key="9">
    <source>
        <dbReference type="SAM" id="MobiDB-lite"/>
    </source>
</evidence>
<evidence type="ECO:0000256" key="2">
    <source>
        <dbReference type="ARBA" id="ARBA00022679"/>
    </source>
</evidence>
<evidence type="ECO:0000259" key="10">
    <source>
        <dbReference type="Pfam" id="PF01087"/>
    </source>
</evidence>
<feature type="domain" description="Galactose-1-phosphate uridyl transferase C-terminal" evidence="11">
    <location>
        <begin position="191"/>
        <end position="305"/>
    </location>
</feature>
<dbReference type="PANTHER" id="PTHR42763:SF2">
    <property type="entry name" value="ADP-GLUCOSE PHOSPHORYLASE"/>
    <property type="match status" value="1"/>
</dbReference>